<organism evidence="6 7">
    <name type="scientific">Bugula neritina</name>
    <name type="common">Brown bryozoan</name>
    <name type="synonym">Sertularia neritina</name>
    <dbReference type="NCBI Taxonomy" id="10212"/>
    <lineage>
        <taxon>Eukaryota</taxon>
        <taxon>Metazoa</taxon>
        <taxon>Spiralia</taxon>
        <taxon>Lophotrochozoa</taxon>
        <taxon>Bryozoa</taxon>
        <taxon>Gymnolaemata</taxon>
        <taxon>Cheilostomatida</taxon>
        <taxon>Flustrina</taxon>
        <taxon>Buguloidea</taxon>
        <taxon>Bugulidae</taxon>
        <taxon>Bugula</taxon>
    </lineage>
</organism>
<dbReference type="GO" id="GO:0005634">
    <property type="term" value="C:nucleus"/>
    <property type="evidence" value="ECO:0007669"/>
    <property type="project" value="TreeGrafter"/>
</dbReference>
<dbReference type="PROSITE" id="PS50600">
    <property type="entry name" value="ULP_PROTEASE"/>
    <property type="match status" value="1"/>
</dbReference>
<evidence type="ECO:0000259" key="5">
    <source>
        <dbReference type="PROSITE" id="PS50600"/>
    </source>
</evidence>
<evidence type="ECO:0000256" key="3">
    <source>
        <dbReference type="ARBA" id="ARBA00022801"/>
    </source>
</evidence>
<keyword evidence="2" id="KW-0645">Protease</keyword>
<dbReference type="GO" id="GO:0060255">
    <property type="term" value="P:regulation of macromolecule metabolic process"/>
    <property type="evidence" value="ECO:0007669"/>
    <property type="project" value="UniProtKB-ARBA"/>
</dbReference>
<proteinExistence type="inferred from homology"/>
<protein>
    <recommendedName>
        <fullName evidence="5">Ubiquitin-like protease family profile domain-containing protein</fullName>
    </recommendedName>
</protein>
<evidence type="ECO:0000256" key="4">
    <source>
        <dbReference type="ARBA" id="ARBA00022807"/>
    </source>
</evidence>
<reference evidence="6" key="1">
    <citation type="submission" date="2020-06" db="EMBL/GenBank/DDBJ databases">
        <title>Draft genome of Bugula neritina, a colonial animal packing powerful symbionts and potential medicines.</title>
        <authorList>
            <person name="Rayko M."/>
        </authorList>
    </citation>
    <scope>NUCLEOTIDE SEQUENCE [LARGE SCALE GENOMIC DNA]</scope>
    <source>
        <strain evidence="6">Kwan_BN1</strain>
    </source>
</reference>
<dbReference type="OrthoDB" id="1939479at2759"/>
<dbReference type="PANTHER" id="PTHR12606:SF141">
    <property type="entry name" value="GH15225P-RELATED"/>
    <property type="match status" value="1"/>
</dbReference>
<evidence type="ECO:0000313" key="7">
    <source>
        <dbReference type="Proteomes" id="UP000593567"/>
    </source>
</evidence>
<feature type="domain" description="Ubiquitin-like protease family profile" evidence="5">
    <location>
        <begin position="37"/>
        <end position="199"/>
    </location>
</feature>
<dbReference type="EMBL" id="VXIV02001571">
    <property type="protein sequence ID" value="KAF6031750.1"/>
    <property type="molecule type" value="Genomic_DNA"/>
</dbReference>
<evidence type="ECO:0000256" key="2">
    <source>
        <dbReference type="ARBA" id="ARBA00022670"/>
    </source>
</evidence>
<dbReference type="InterPro" id="IPR003653">
    <property type="entry name" value="Peptidase_C48_C"/>
</dbReference>
<evidence type="ECO:0000313" key="6">
    <source>
        <dbReference type="EMBL" id="KAF6031750.1"/>
    </source>
</evidence>
<dbReference type="PANTHER" id="PTHR12606">
    <property type="entry name" value="SENTRIN/SUMO-SPECIFIC PROTEASE"/>
    <property type="match status" value="1"/>
</dbReference>
<keyword evidence="7" id="KW-1185">Reference proteome</keyword>
<evidence type="ECO:0000256" key="1">
    <source>
        <dbReference type="ARBA" id="ARBA00005234"/>
    </source>
</evidence>
<dbReference type="GO" id="GO:0016929">
    <property type="term" value="F:deSUMOylase activity"/>
    <property type="evidence" value="ECO:0007669"/>
    <property type="project" value="TreeGrafter"/>
</dbReference>
<dbReference type="Pfam" id="PF02902">
    <property type="entry name" value="Peptidase_C48"/>
    <property type="match status" value="1"/>
</dbReference>
<dbReference type="GO" id="GO:0006508">
    <property type="term" value="P:proteolysis"/>
    <property type="evidence" value="ECO:0007669"/>
    <property type="project" value="UniProtKB-KW"/>
</dbReference>
<keyword evidence="4" id="KW-0788">Thiol protease</keyword>
<dbReference type="Gene3D" id="3.40.395.10">
    <property type="entry name" value="Adenoviral Proteinase, Chain A"/>
    <property type="match status" value="1"/>
</dbReference>
<accession>A0A7J7JZB7</accession>
<dbReference type="InterPro" id="IPR038765">
    <property type="entry name" value="Papain-like_cys_pep_sf"/>
</dbReference>
<dbReference type="GO" id="GO:0016926">
    <property type="term" value="P:protein desumoylation"/>
    <property type="evidence" value="ECO:0007669"/>
    <property type="project" value="TreeGrafter"/>
</dbReference>
<sequence>MFSQYYMMIQLSEEAEMAVEEAWQGKPGNILSEAFRMRIKGADLRTLSSLEWLNDEIMNFYFNLIQERSGSDNLPSVHVFNTFFYPKVLKEGHKGVRRWTKQVDLFSKDIILIPVHLGVHWCLACIHLRKGLIQYFDSMGGRNQQCLMALKKYIEDESIDKRKQTLDTSHWVLECVQGIPQQMNGSDCGVFACKFAEYLSRDADFTFGQEHMPYFRKRMAYEILTKKLL</sequence>
<comment type="caution">
    <text evidence="6">The sequence shown here is derived from an EMBL/GenBank/DDBJ whole genome shotgun (WGS) entry which is preliminary data.</text>
</comment>
<name>A0A7J7JZB7_BUGNE</name>
<comment type="similarity">
    <text evidence="1">Belongs to the peptidase C48 family.</text>
</comment>
<dbReference type="AlphaFoldDB" id="A0A7J7JZB7"/>
<gene>
    <name evidence="6" type="ORF">EB796_009957</name>
</gene>
<dbReference type="SUPFAM" id="SSF54001">
    <property type="entry name" value="Cysteine proteinases"/>
    <property type="match status" value="1"/>
</dbReference>
<dbReference type="GO" id="GO:0080090">
    <property type="term" value="P:regulation of primary metabolic process"/>
    <property type="evidence" value="ECO:0007669"/>
    <property type="project" value="UniProtKB-ARBA"/>
</dbReference>
<dbReference type="Proteomes" id="UP000593567">
    <property type="component" value="Unassembled WGS sequence"/>
</dbReference>
<keyword evidence="3" id="KW-0378">Hydrolase</keyword>
<dbReference type="FunFam" id="3.40.395.10:FF:000001">
    <property type="entry name" value="Sentrin-specific protease 1"/>
    <property type="match status" value="1"/>
</dbReference>